<comment type="caution">
    <text evidence="9">The sequence shown here is derived from an EMBL/GenBank/DDBJ whole genome shotgun (WGS) entry which is preliminary data.</text>
</comment>
<accession>A0A9X0CDX9</accession>
<dbReference type="GO" id="GO:0005737">
    <property type="term" value="C:cytoplasm"/>
    <property type="evidence" value="ECO:0007669"/>
    <property type="project" value="TreeGrafter"/>
</dbReference>
<dbReference type="GO" id="GO:0000776">
    <property type="term" value="C:kinetochore"/>
    <property type="evidence" value="ECO:0007669"/>
    <property type="project" value="TreeGrafter"/>
</dbReference>
<evidence type="ECO:0000256" key="3">
    <source>
        <dbReference type="ARBA" id="ARBA00022737"/>
    </source>
</evidence>
<protein>
    <recommendedName>
        <fullName evidence="8">Protein kinase domain-containing protein</fullName>
    </recommendedName>
</protein>
<keyword evidence="1" id="KW-0723">Serine/threonine-protein kinase</keyword>
<dbReference type="PROSITE" id="PS00107">
    <property type="entry name" value="PROTEIN_KINASE_ATP"/>
    <property type="match status" value="1"/>
</dbReference>
<evidence type="ECO:0000259" key="8">
    <source>
        <dbReference type="PROSITE" id="PS50011"/>
    </source>
</evidence>
<organism evidence="9 10">
    <name type="scientific">Desmophyllum pertusum</name>
    <dbReference type="NCBI Taxonomy" id="174260"/>
    <lineage>
        <taxon>Eukaryota</taxon>
        <taxon>Metazoa</taxon>
        <taxon>Cnidaria</taxon>
        <taxon>Anthozoa</taxon>
        <taxon>Hexacorallia</taxon>
        <taxon>Scleractinia</taxon>
        <taxon>Caryophylliina</taxon>
        <taxon>Caryophylliidae</taxon>
        <taxon>Desmophyllum</taxon>
    </lineage>
</organism>
<evidence type="ECO:0000256" key="4">
    <source>
        <dbReference type="ARBA" id="ARBA00022741"/>
    </source>
</evidence>
<name>A0A9X0CDX9_9CNID</name>
<dbReference type="GO" id="GO:0007052">
    <property type="term" value="P:mitotic spindle organization"/>
    <property type="evidence" value="ECO:0007669"/>
    <property type="project" value="TreeGrafter"/>
</dbReference>
<keyword evidence="10" id="KW-1185">Reference proteome</keyword>
<dbReference type="PROSITE" id="PS50011">
    <property type="entry name" value="PROTEIN_KINASE_DOM"/>
    <property type="match status" value="1"/>
</dbReference>
<dbReference type="GO" id="GO:0005634">
    <property type="term" value="C:nucleus"/>
    <property type="evidence" value="ECO:0007669"/>
    <property type="project" value="TreeGrafter"/>
</dbReference>
<dbReference type="SUPFAM" id="SSF56112">
    <property type="entry name" value="Protein kinase-like (PK-like)"/>
    <property type="match status" value="1"/>
</dbReference>
<dbReference type="SMART" id="SM00220">
    <property type="entry name" value="S_TKc"/>
    <property type="match status" value="1"/>
</dbReference>
<keyword evidence="4 7" id="KW-0547">Nucleotide-binding</keyword>
<proteinExistence type="predicted"/>
<dbReference type="Gene3D" id="1.10.510.10">
    <property type="entry name" value="Transferase(Phosphotransferase) domain 1"/>
    <property type="match status" value="1"/>
</dbReference>
<dbReference type="InterPro" id="IPR000719">
    <property type="entry name" value="Prot_kinase_dom"/>
</dbReference>
<dbReference type="Pfam" id="PF00069">
    <property type="entry name" value="Pkinase"/>
    <property type="match status" value="1"/>
</dbReference>
<dbReference type="OrthoDB" id="408964at2759"/>
<dbReference type="InterPro" id="IPR017441">
    <property type="entry name" value="Protein_kinase_ATP_BS"/>
</dbReference>
<dbReference type="PANTHER" id="PTHR24345">
    <property type="entry name" value="SERINE/THREONINE-PROTEIN KINASE PLK"/>
    <property type="match status" value="1"/>
</dbReference>
<evidence type="ECO:0000313" key="10">
    <source>
        <dbReference type="Proteomes" id="UP001163046"/>
    </source>
</evidence>
<dbReference type="GO" id="GO:0005813">
    <property type="term" value="C:centrosome"/>
    <property type="evidence" value="ECO:0007669"/>
    <property type="project" value="TreeGrafter"/>
</dbReference>
<dbReference type="GO" id="GO:0005524">
    <property type="term" value="F:ATP binding"/>
    <property type="evidence" value="ECO:0007669"/>
    <property type="project" value="UniProtKB-UniRule"/>
</dbReference>
<keyword evidence="5" id="KW-0418">Kinase</keyword>
<gene>
    <name evidence="9" type="ORF">OS493_025099</name>
</gene>
<evidence type="ECO:0000256" key="1">
    <source>
        <dbReference type="ARBA" id="ARBA00022527"/>
    </source>
</evidence>
<dbReference type="Gene3D" id="3.30.200.20">
    <property type="entry name" value="Phosphorylase Kinase, domain 1"/>
    <property type="match status" value="1"/>
</dbReference>
<evidence type="ECO:0000256" key="2">
    <source>
        <dbReference type="ARBA" id="ARBA00022679"/>
    </source>
</evidence>
<keyword evidence="2" id="KW-0808">Transferase</keyword>
<evidence type="ECO:0000313" key="9">
    <source>
        <dbReference type="EMBL" id="KAJ7328219.1"/>
    </source>
</evidence>
<sequence>MSTLTTNFVPQPAVYRGVVDRSLKKSRTAKDIPLPEVPKVIDNGNGKRYFRGRLLGKGGFARVYEVTDMSTNKVYALKAVPKAKLTKSADRYNKIESEIELHKSLRQRHVVAFHGHFEDDLHVYILLELCSRKSLVQTLKNRGKLTEPEVRYLMYQAVQACSYLHAQRVIPSRYQSR</sequence>
<dbReference type="GO" id="GO:0000922">
    <property type="term" value="C:spindle pole"/>
    <property type="evidence" value="ECO:0007669"/>
    <property type="project" value="TreeGrafter"/>
</dbReference>
<dbReference type="FunFam" id="3.30.200.20:FF:000091">
    <property type="entry name" value="Serine/threonine-protein kinase PLK"/>
    <property type="match status" value="1"/>
</dbReference>
<evidence type="ECO:0000256" key="7">
    <source>
        <dbReference type="PROSITE-ProRule" id="PRU10141"/>
    </source>
</evidence>
<dbReference type="GO" id="GO:0004674">
    <property type="term" value="F:protein serine/threonine kinase activity"/>
    <property type="evidence" value="ECO:0007669"/>
    <property type="project" value="UniProtKB-KW"/>
</dbReference>
<evidence type="ECO:0000256" key="6">
    <source>
        <dbReference type="ARBA" id="ARBA00022840"/>
    </source>
</evidence>
<evidence type="ECO:0000256" key="5">
    <source>
        <dbReference type="ARBA" id="ARBA00022777"/>
    </source>
</evidence>
<dbReference type="AlphaFoldDB" id="A0A9X0CDX9"/>
<dbReference type="EMBL" id="MU827797">
    <property type="protein sequence ID" value="KAJ7328219.1"/>
    <property type="molecule type" value="Genomic_DNA"/>
</dbReference>
<dbReference type="Proteomes" id="UP001163046">
    <property type="component" value="Unassembled WGS sequence"/>
</dbReference>
<feature type="domain" description="Protein kinase" evidence="8">
    <location>
        <begin position="49"/>
        <end position="177"/>
    </location>
</feature>
<dbReference type="InterPro" id="IPR011009">
    <property type="entry name" value="Kinase-like_dom_sf"/>
</dbReference>
<feature type="binding site" evidence="7">
    <location>
        <position position="78"/>
    </location>
    <ligand>
        <name>ATP</name>
        <dbReference type="ChEBI" id="CHEBI:30616"/>
    </ligand>
</feature>
<keyword evidence="6 7" id="KW-0067">ATP-binding</keyword>
<dbReference type="PANTHER" id="PTHR24345:SF0">
    <property type="entry name" value="CELL CYCLE SERINE_THREONINE-PROTEIN KINASE CDC5_MSD2"/>
    <property type="match status" value="1"/>
</dbReference>
<keyword evidence="3" id="KW-0677">Repeat</keyword>
<reference evidence="9" key="1">
    <citation type="submission" date="2023-01" db="EMBL/GenBank/DDBJ databases">
        <title>Genome assembly of the deep-sea coral Lophelia pertusa.</title>
        <authorList>
            <person name="Herrera S."/>
            <person name="Cordes E."/>
        </authorList>
    </citation>
    <scope>NUCLEOTIDE SEQUENCE</scope>
    <source>
        <strain evidence="9">USNM1676648</strain>
        <tissue evidence="9">Polyp</tissue>
    </source>
</reference>